<reference evidence="2 3" key="1">
    <citation type="submission" date="2019-06" db="EMBL/GenBank/DDBJ databases">
        <title>A novel species of marine bacteria.</title>
        <authorList>
            <person name="Wang Y."/>
        </authorList>
    </citation>
    <scope>NUCLEOTIDE SEQUENCE [LARGE SCALE GENOMIC DNA]</scope>
    <source>
        <strain evidence="2 3">MA1-10</strain>
    </source>
</reference>
<sequence>MTRIKSAAITLLGLALGGLSACGESKDQLSSAWSKSCTELAREIGKREQRRDSAKIDGWINIAESAFAEDSNAAAAADIEYAANAFDEADAEKSFDQLTKIYRSKGCR</sequence>
<dbReference type="AlphaFoldDB" id="A0A545SUH8"/>
<feature type="chain" id="PRO_5021894138" description="Lipoprotein" evidence="1">
    <location>
        <begin position="22"/>
        <end position="108"/>
    </location>
</feature>
<protein>
    <recommendedName>
        <fullName evidence="4">Lipoprotein</fullName>
    </recommendedName>
</protein>
<name>A0A545SUH8_9RHOB</name>
<accession>A0A545SUH8</accession>
<comment type="caution">
    <text evidence="2">The sequence shown here is derived from an EMBL/GenBank/DDBJ whole genome shotgun (WGS) entry which is preliminary data.</text>
</comment>
<dbReference type="EMBL" id="VICH01000004">
    <property type="protein sequence ID" value="TQV68626.1"/>
    <property type="molecule type" value="Genomic_DNA"/>
</dbReference>
<keyword evidence="1" id="KW-0732">Signal</keyword>
<keyword evidence="3" id="KW-1185">Reference proteome</keyword>
<dbReference type="Proteomes" id="UP000315816">
    <property type="component" value="Unassembled WGS sequence"/>
</dbReference>
<evidence type="ECO:0008006" key="4">
    <source>
        <dbReference type="Google" id="ProtNLM"/>
    </source>
</evidence>
<gene>
    <name evidence="2" type="ORF">FIL88_03330</name>
</gene>
<feature type="signal peptide" evidence="1">
    <location>
        <begin position="1"/>
        <end position="21"/>
    </location>
</feature>
<dbReference type="OrthoDB" id="7874711at2"/>
<evidence type="ECO:0000313" key="3">
    <source>
        <dbReference type="Proteomes" id="UP000315816"/>
    </source>
</evidence>
<evidence type="ECO:0000256" key="1">
    <source>
        <dbReference type="SAM" id="SignalP"/>
    </source>
</evidence>
<evidence type="ECO:0000313" key="2">
    <source>
        <dbReference type="EMBL" id="TQV68626.1"/>
    </source>
</evidence>
<organism evidence="2 3">
    <name type="scientific">Aliiroseovarius halocynthiae</name>
    <dbReference type="NCBI Taxonomy" id="985055"/>
    <lineage>
        <taxon>Bacteria</taxon>
        <taxon>Pseudomonadati</taxon>
        <taxon>Pseudomonadota</taxon>
        <taxon>Alphaproteobacteria</taxon>
        <taxon>Rhodobacterales</taxon>
        <taxon>Paracoccaceae</taxon>
        <taxon>Aliiroseovarius</taxon>
    </lineage>
</organism>
<proteinExistence type="predicted"/>
<dbReference type="PROSITE" id="PS51257">
    <property type="entry name" value="PROKAR_LIPOPROTEIN"/>
    <property type="match status" value="1"/>
</dbReference>
<dbReference type="RefSeq" id="WP_142852379.1">
    <property type="nucleotide sequence ID" value="NZ_FXWW01000001.1"/>
</dbReference>